<evidence type="ECO:0000313" key="2">
    <source>
        <dbReference type="Proteomes" id="UP000651668"/>
    </source>
</evidence>
<protein>
    <submittedName>
        <fullName evidence="1">Uncharacterized protein</fullName>
    </submittedName>
</protein>
<comment type="caution">
    <text evidence="1">The sequence shown here is derived from an EMBL/GenBank/DDBJ whole genome shotgun (WGS) entry which is preliminary data.</text>
</comment>
<proteinExistence type="predicted"/>
<sequence length="154" mass="17474">MLQNKDVLAQYEANQTPGRGQFDPRKGIYKIISTYQGTCYGKPAQMATANWRDSLNDSYSDEVFTIQLESFKVGCDPLDTTNIIGREINVSSTTWFPEFPLFIIKYDVIISTSEKLKIMNTMFVESGYKLNVAALLEEPSEDDLNEDLNDLGDY</sequence>
<organism evidence="1 2">
    <name type="scientific">Pedobacter quisquiliarum</name>
    <dbReference type="NCBI Taxonomy" id="1834438"/>
    <lineage>
        <taxon>Bacteria</taxon>
        <taxon>Pseudomonadati</taxon>
        <taxon>Bacteroidota</taxon>
        <taxon>Sphingobacteriia</taxon>
        <taxon>Sphingobacteriales</taxon>
        <taxon>Sphingobacteriaceae</taxon>
        <taxon>Pedobacter</taxon>
    </lineage>
</organism>
<accession>A0A916U8M2</accession>
<dbReference type="EMBL" id="BMIL01000004">
    <property type="protein sequence ID" value="GGC63189.1"/>
    <property type="molecule type" value="Genomic_DNA"/>
</dbReference>
<reference evidence="1" key="1">
    <citation type="journal article" date="2014" name="Int. J. Syst. Evol. Microbiol.">
        <title>Complete genome sequence of Corynebacterium casei LMG S-19264T (=DSM 44701T), isolated from a smear-ripened cheese.</title>
        <authorList>
            <consortium name="US DOE Joint Genome Institute (JGI-PGF)"/>
            <person name="Walter F."/>
            <person name="Albersmeier A."/>
            <person name="Kalinowski J."/>
            <person name="Ruckert C."/>
        </authorList>
    </citation>
    <scope>NUCLEOTIDE SEQUENCE</scope>
    <source>
        <strain evidence="1">CGMCC 1.15343</strain>
    </source>
</reference>
<keyword evidence="2" id="KW-1185">Reference proteome</keyword>
<dbReference type="AlphaFoldDB" id="A0A916U8M2"/>
<dbReference type="Proteomes" id="UP000651668">
    <property type="component" value="Unassembled WGS sequence"/>
</dbReference>
<evidence type="ECO:0000313" key="1">
    <source>
        <dbReference type="EMBL" id="GGC63189.1"/>
    </source>
</evidence>
<dbReference type="RefSeq" id="WP_188626342.1">
    <property type="nucleotide sequence ID" value="NZ_BMIL01000004.1"/>
</dbReference>
<gene>
    <name evidence="1" type="ORF">GCM10011387_15990</name>
</gene>
<name>A0A916U8M2_9SPHI</name>
<reference evidence="1" key="2">
    <citation type="submission" date="2020-09" db="EMBL/GenBank/DDBJ databases">
        <authorList>
            <person name="Sun Q."/>
            <person name="Zhou Y."/>
        </authorList>
    </citation>
    <scope>NUCLEOTIDE SEQUENCE</scope>
    <source>
        <strain evidence="1">CGMCC 1.15343</strain>
    </source>
</reference>